<dbReference type="GO" id="GO:0006465">
    <property type="term" value="P:signal peptide processing"/>
    <property type="evidence" value="ECO:0007669"/>
    <property type="project" value="InterPro"/>
</dbReference>
<dbReference type="InterPro" id="IPR036286">
    <property type="entry name" value="LexA/Signal_pep-like_sf"/>
</dbReference>
<feature type="domain" description="Peptidase S26" evidence="10">
    <location>
        <begin position="49"/>
        <end position="244"/>
    </location>
</feature>
<evidence type="ECO:0000256" key="1">
    <source>
        <dbReference type="ARBA" id="ARBA00000677"/>
    </source>
</evidence>
<dbReference type="SUPFAM" id="SSF51306">
    <property type="entry name" value="LexA/Signal peptidase"/>
    <property type="match status" value="1"/>
</dbReference>
<keyword evidence="8" id="KW-1133">Transmembrane helix</keyword>
<evidence type="ECO:0000256" key="2">
    <source>
        <dbReference type="ARBA" id="ARBA00009370"/>
    </source>
</evidence>
<keyword evidence="6 8" id="KW-0378">Hydrolase</keyword>
<keyword evidence="5 8" id="KW-0645">Protease</keyword>
<keyword evidence="8" id="KW-0472">Membrane</keyword>
<dbReference type="InterPro" id="IPR019533">
    <property type="entry name" value="Peptidase_S26"/>
</dbReference>
<dbReference type="AlphaFoldDB" id="A0A1R3VMY6"/>
<dbReference type="PANTHER" id="PTHR43390">
    <property type="entry name" value="SIGNAL PEPTIDASE I"/>
    <property type="match status" value="1"/>
</dbReference>
<feature type="transmembrane region" description="Helical" evidence="8">
    <location>
        <begin position="48"/>
        <end position="69"/>
    </location>
</feature>
<dbReference type="Pfam" id="PF10502">
    <property type="entry name" value="Peptidase_S26"/>
    <property type="match status" value="1"/>
</dbReference>
<evidence type="ECO:0000313" key="12">
    <source>
        <dbReference type="Proteomes" id="UP000223759"/>
    </source>
</evidence>
<dbReference type="EMBL" id="FTPK01000001">
    <property type="protein sequence ID" value="SIT65897.1"/>
    <property type="molecule type" value="Genomic_DNA"/>
</dbReference>
<evidence type="ECO:0000256" key="3">
    <source>
        <dbReference type="ARBA" id="ARBA00013208"/>
    </source>
</evidence>
<dbReference type="Proteomes" id="UP000223759">
    <property type="component" value="Unassembled WGS sequence"/>
</dbReference>
<dbReference type="Gene3D" id="2.10.109.10">
    <property type="entry name" value="Umud Fragment, subunit A"/>
    <property type="match status" value="1"/>
</dbReference>
<dbReference type="InterPro" id="IPR000223">
    <property type="entry name" value="Pept_S26A_signal_pept_1"/>
</dbReference>
<dbReference type="RefSeq" id="WP_076754399.1">
    <property type="nucleotide sequence ID" value="NZ_CP023018.1"/>
</dbReference>
<dbReference type="PANTHER" id="PTHR43390:SF1">
    <property type="entry name" value="CHLOROPLAST PROCESSING PEPTIDASE"/>
    <property type="match status" value="1"/>
</dbReference>
<evidence type="ECO:0000256" key="7">
    <source>
        <dbReference type="PIRSR" id="PIRSR600223-1"/>
    </source>
</evidence>
<gene>
    <name evidence="11" type="ORF">SAMN05216526_0353</name>
</gene>
<feature type="transmembrane region" description="Helical" evidence="8">
    <location>
        <begin position="6"/>
        <end position="27"/>
    </location>
</feature>
<evidence type="ECO:0000256" key="5">
    <source>
        <dbReference type="ARBA" id="ARBA00022670"/>
    </source>
</evidence>
<evidence type="ECO:0000256" key="8">
    <source>
        <dbReference type="RuleBase" id="RU003993"/>
    </source>
</evidence>
<proteinExistence type="inferred from homology"/>
<feature type="active site" evidence="7">
    <location>
        <position position="134"/>
    </location>
</feature>
<comment type="catalytic activity">
    <reaction evidence="1 8">
        <text>Cleavage of hydrophobic, N-terminal signal or leader sequences from secreted and periplasmic proteins.</text>
        <dbReference type="EC" id="3.4.21.89"/>
    </reaction>
</comment>
<dbReference type="NCBIfam" id="TIGR02227">
    <property type="entry name" value="sigpep_I_bact"/>
    <property type="match status" value="1"/>
</dbReference>
<comment type="subcellular location">
    <subcellularLocation>
        <location evidence="9">Membrane</location>
        <topology evidence="9">Multi-pass membrane protein</topology>
    </subcellularLocation>
</comment>
<organism evidence="11 12">
    <name type="scientific">Ectothiorhodosinus mongolicus</name>
    <dbReference type="NCBI Taxonomy" id="233100"/>
    <lineage>
        <taxon>Bacteria</taxon>
        <taxon>Pseudomonadati</taxon>
        <taxon>Pseudomonadota</taxon>
        <taxon>Gammaproteobacteria</taxon>
        <taxon>Chromatiales</taxon>
        <taxon>Ectothiorhodospiraceae</taxon>
        <taxon>Ectothiorhodosinus</taxon>
    </lineage>
</organism>
<evidence type="ECO:0000313" key="11">
    <source>
        <dbReference type="EMBL" id="SIT65897.1"/>
    </source>
</evidence>
<dbReference type="PRINTS" id="PR00727">
    <property type="entry name" value="LEADERPTASE"/>
</dbReference>
<keyword evidence="8" id="KW-0812">Transmembrane</keyword>
<accession>A0A1R3VMY6</accession>
<dbReference type="STRING" id="233100.SAMN05216526_0353"/>
<dbReference type="GO" id="GO:0016020">
    <property type="term" value="C:membrane"/>
    <property type="evidence" value="ECO:0007669"/>
    <property type="project" value="UniProtKB-SubCell"/>
</dbReference>
<comment type="similarity">
    <text evidence="2 9">Belongs to the peptidase S26 family.</text>
</comment>
<keyword evidence="12" id="KW-1185">Reference proteome</keyword>
<dbReference type="InterPro" id="IPR019757">
    <property type="entry name" value="Pept_S26A_signal_pept_1_Lys-AS"/>
</dbReference>
<feature type="active site" evidence="7">
    <location>
        <position position="79"/>
    </location>
</feature>
<evidence type="ECO:0000259" key="10">
    <source>
        <dbReference type="Pfam" id="PF10502"/>
    </source>
</evidence>
<dbReference type="PROSITE" id="PS00760">
    <property type="entry name" value="SPASE_I_2"/>
    <property type="match status" value="1"/>
</dbReference>
<dbReference type="InterPro" id="IPR019756">
    <property type="entry name" value="Pept_S26A_signal_pept_1_Ser-AS"/>
</dbReference>
<evidence type="ECO:0000256" key="4">
    <source>
        <dbReference type="ARBA" id="ARBA00019232"/>
    </source>
</evidence>
<dbReference type="CDD" id="cd06530">
    <property type="entry name" value="S26_SPase_I"/>
    <property type="match status" value="1"/>
</dbReference>
<reference evidence="11 12" key="1">
    <citation type="submission" date="2017-01" db="EMBL/GenBank/DDBJ databases">
        <authorList>
            <person name="Mah S.A."/>
            <person name="Swanson W.J."/>
            <person name="Moy G.W."/>
            <person name="Vacquier V.D."/>
        </authorList>
    </citation>
    <scope>NUCLEOTIDE SEQUENCE [LARGE SCALE GENOMIC DNA]</scope>
    <source>
        <strain evidence="11 12">M9</strain>
    </source>
</reference>
<evidence type="ECO:0000256" key="9">
    <source>
        <dbReference type="RuleBase" id="RU362042"/>
    </source>
</evidence>
<name>A0A1R3VMY6_9GAMM</name>
<evidence type="ECO:0000256" key="6">
    <source>
        <dbReference type="ARBA" id="ARBA00022801"/>
    </source>
</evidence>
<dbReference type="PROSITE" id="PS00501">
    <property type="entry name" value="SPASE_I_1"/>
    <property type="match status" value="1"/>
</dbReference>
<sequence>MAVDLEWILVVGTGLTGAIWLLDLAVLRRRRQAKLAAAGRQAAHDPWYVEYARSFFPVLLVVLVLRGFVAEPFRIPSGSMMPTLLVGDFILVSKFSYGVHLPITRTRIIETGSPERGDVAVFKYPQNPREDYIKRIVGLPGDVIGFYDKALYINGEPMPQELIESYVGTGSGEGMSGADLIIEQIGDKRFETLAWPGRRAVEGEVRVPEGMYFALGDNRDNSNDSRFWGFVPEANLVGRATRIWMHWDFDAREMQWSRIGQRIQ</sequence>
<dbReference type="OrthoDB" id="9815782at2"/>
<dbReference type="EC" id="3.4.21.89" evidence="3 8"/>
<dbReference type="GO" id="GO:0009003">
    <property type="term" value="F:signal peptidase activity"/>
    <property type="evidence" value="ECO:0007669"/>
    <property type="project" value="UniProtKB-EC"/>
</dbReference>
<protein>
    <recommendedName>
        <fullName evidence="4 8">Signal peptidase I</fullName>
        <ecNumber evidence="3 8">3.4.21.89</ecNumber>
    </recommendedName>
</protein>
<dbReference type="GO" id="GO:0004252">
    <property type="term" value="F:serine-type endopeptidase activity"/>
    <property type="evidence" value="ECO:0007669"/>
    <property type="project" value="InterPro"/>
</dbReference>